<proteinExistence type="predicted"/>
<dbReference type="Proteomes" id="UP000703661">
    <property type="component" value="Unassembled WGS sequence"/>
</dbReference>
<reference evidence="2" key="1">
    <citation type="journal article" date="2020" name="Fungal Divers.">
        <title>Resolving the Mortierellaceae phylogeny through synthesis of multi-gene phylogenetics and phylogenomics.</title>
        <authorList>
            <person name="Vandepol N."/>
            <person name="Liber J."/>
            <person name="Desiro A."/>
            <person name="Na H."/>
            <person name="Kennedy M."/>
            <person name="Barry K."/>
            <person name="Grigoriev I.V."/>
            <person name="Miller A.N."/>
            <person name="O'Donnell K."/>
            <person name="Stajich J.E."/>
            <person name="Bonito G."/>
        </authorList>
    </citation>
    <scope>NUCLEOTIDE SEQUENCE</scope>
    <source>
        <strain evidence="2">NRRL 2769</strain>
    </source>
</reference>
<organism evidence="2 3">
    <name type="scientific">Entomortierella chlamydospora</name>
    <dbReference type="NCBI Taxonomy" id="101097"/>
    <lineage>
        <taxon>Eukaryota</taxon>
        <taxon>Fungi</taxon>
        <taxon>Fungi incertae sedis</taxon>
        <taxon>Mucoromycota</taxon>
        <taxon>Mortierellomycotina</taxon>
        <taxon>Mortierellomycetes</taxon>
        <taxon>Mortierellales</taxon>
        <taxon>Mortierellaceae</taxon>
        <taxon>Entomortierella</taxon>
    </lineage>
</organism>
<evidence type="ECO:0000313" key="2">
    <source>
        <dbReference type="EMBL" id="KAF9995664.1"/>
    </source>
</evidence>
<feature type="region of interest" description="Disordered" evidence="1">
    <location>
        <begin position="62"/>
        <end position="126"/>
    </location>
</feature>
<comment type="caution">
    <text evidence="2">The sequence shown here is derived from an EMBL/GenBank/DDBJ whole genome shotgun (WGS) entry which is preliminary data.</text>
</comment>
<feature type="region of interest" description="Disordered" evidence="1">
    <location>
        <begin position="1"/>
        <end position="45"/>
    </location>
</feature>
<feature type="compositionally biased region" description="Low complexity" evidence="1">
    <location>
        <begin position="87"/>
        <end position="113"/>
    </location>
</feature>
<gene>
    <name evidence="2" type="ORF">BGZ80_007457</name>
</gene>
<sequence length="304" mass="33332">MQALTPLLFSMLFPRSGNTTPERRNSRSDNNDYPRDSLLSSQSSADRRYSFHDGYLLDRDDQTLSTKTRRHRSAGSARRSATEPTLNINNNNNNNDNTISSSSSSVRSIHRNSTFPQSRKANPPKRLSIDHAAFMATYPMLDGLGDTVRTSEEEYYGPLINATSSKPRASSSKARKQRSQESLAISRASTSSLCSLVSDDSMSCSSSSSSIREPLTPTRSTDYHSIMRMGSPANKTGKVSPPPTATATNTATTKDLVDFSENTHLGMPCLSPQSNNFFDDGETIIGYKASTGVESRGQRRLIAH</sequence>
<feature type="region of interest" description="Disordered" evidence="1">
    <location>
        <begin position="159"/>
        <end position="185"/>
    </location>
</feature>
<feature type="compositionally biased region" description="Basic and acidic residues" evidence="1">
    <location>
        <begin position="21"/>
        <end position="35"/>
    </location>
</feature>
<dbReference type="EMBL" id="JAAAID010003822">
    <property type="protein sequence ID" value="KAF9995664.1"/>
    <property type="molecule type" value="Genomic_DNA"/>
</dbReference>
<keyword evidence="3" id="KW-1185">Reference proteome</keyword>
<accession>A0A9P6MET4</accession>
<protein>
    <submittedName>
        <fullName evidence="2">Uncharacterized protein</fullName>
    </submittedName>
</protein>
<evidence type="ECO:0000313" key="3">
    <source>
        <dbReference type="Proteomes" id="UP000703661"/>
    </source>
</evidence>
<feature type="region of interest" description="Disordered" evidence="1">
    <location>
        <begin position="204"/>
        <end position="225"/>
    </location>
</feature>
<dbReference type="OrthoDB" id="2443101at2759"/>
<dbReference type="AlphaFoldDB" id="A0A9P6MET4"/>
<evidence type="ECO:0000256" key="1">
    <source>
        <dbReference type="SAM" id="MobiDB-lite"/>
    </source>
</evidence>
<name>A0A9P6MET4_9FUNG</name>